<dbReference type="InterPro" id="IPR005184">
    <property type="entry name" value="DUF306_Meta_HslJ"/>
</dbReference>
<evidence type="ECO:0000259" key="2">
    <source>
        <dbReference type="Pfam" id="PF03724"/>
    </source>
</evidence>
<reference evidence="4 5" key="1">
    <citation type="submission" date="2024-09" db="EMBL/GenBank/DDBJ databases">
        <authorList>
            <person name="Sun Q."/>
            <person name="Mori K."/>
        </authorList>
    </citation>
    <scope>NUCLEOTIDE SEQUENCE [LARGE SCALE GENOMIC DNA]</scope>
    <source>
        <strain evidence="4 5">KCTC 23315</strain>
    </source>
</reference>
<comment type="caution">
    <text evidence="4">The sequence shown here is derived from an EMBL/GenBank/DDBJ whole genome shotgun (WGS) entry which is preliminary data.</text>
</comment>
<dbReference type="PANTHER" id="PTHR35535:SF1">
    <property type="entry name" value="HEAT SHOCK PROTEIN HSLJ"/>
    <property type="match status" value="1"/>
</dbReference>
<dbReference type="EMBL" id="JBHLXP010000001">
    <property type="protein sequence ID" value="MFC0048383.1"/>
    <property type="molecule type" value="Genomic_DNA"/>
</dbReference>
<feature type="domain" description="NlpE C-terminal OB" evidence="3">
    <location>
        <begin position="168"/>
        <end position="250"/>
    </location>
</feature>
<dbReference type="Gene3D" id="2.40.128.640">
    <property type="match status" value="1"/>
</dbReference>
<gene>
    <name evidence="4" type="ORF">ACFFJP_08790</name>
</gene>
<accession>A0ABV6BFU4</accession>
<dbReference type="Gene3D" id="2.40.50.540">
    <property type="match status" value="1"/>
</dbReference>
<feature type="chain" id="PRO_5046751474" evidence="1">
    <location>
        <begin position="23"/>
        <end position="366"/>
    </location>
</feature>
<evidence type="ECO:0000313" key="4">
    <source>
        <dbReference type="EMBL" id="MFC0048383.1"/>
    </source>
</evidence>
<dbReference type="PANTHER" id="PTHR35535">
    <property type="entry name" value="HEAT SHOCK PROTEIN HSLJ"/>
    <property type="match status" value="1"/>
</dbReference>
<feature type="signal peptide" evidence="1">
    <location>
        <begin position="1"/>
        <end position="22"/>
    </location>
</feature>
<dbReference type="Pfam" id="PF04170">
    <property type="entry name" value="NlpE"/>
    <property type="match status" value="1"/>
</dbReference>
<dbReference type="RefSeq" id="WP_377242522.1">
    <property type="nucleotide sequence ID" value="NZ_JBHLXP010000001.1"/>
</dbReference>
<dbReference type="Gene3D" id="2.40.128.270">
    <property type="match status" value="1"/>
</dbReference>
<dbReference type="InterPro" id="IPR053147">
    <property type="entry name" value="Hsp_HslJ-like"/>
</dbReference>
<dbReference type="Pfam" id="PF17185">
    <property type="entry name" value="NlpE_C"/>
    <property type="match status" value="1"/>
</dbReference>
<evidence type="ECO:0000256" key="1">
    <source>
        <dbReference type="SAM" id="SignalP"/>
    </source>
</evidence>
<keyword evidence="1" id="KW-0732">Signal</keyword>
<evidence type="ECO:0000313" key="5">
    <source>
        <dbReference type="Proteomes" id="UP001589813"/>
    </source>
</evidence>
<name>A0ABV6BFU4_9GAMM</name>
<sequence>MKRSLVLAAVLLSACTNLPQKAVKPDPVQPVQPVAPEPDLVPGEVVSSDNTEAMPTDFGLIFIDRDMSFHGTLPCKKCPGIQYQLNVLQDGRFELRRDYIDRNTVELLSGNWQLDDRTLHLSSKQGKVPSFQFGSNQHLILLNAAGKPMVSKDNQTLTRTQQFARIDTRMPLLGLYQLKNNEASFIDCMTGENHSIAMTQHHMPMLRSYQTDPKLSGKAVVATMTARKSNEQQQALLVDKFDQFWPGATCPDKAATAKVQNLVWRLQTVSQISVPQKLNIRLMFDQNNRIFGFSGCNNFNAGYAQKDNQLKVLPIVSTRKFCNDANFYEQQFTKQLQAADRIEVNQQKLQLFKENKVIMELLPAVN</sequence>
<keyword evidence="5" id="KW-1185">Reference proteome</keyword>
<protein>
    <submittedName>
        <fullName evidence="4">META domain-containing protein</fullName>
    </submittedName>
</protein>
<dbReference type="InterPro" id="IPR038139">
    <property type="entry name" value="NlpE_C_sf"/>
</dbReference>
<dbReference type="PROSITE" id="PS51257">
    <property type="entry name" value="PROKAR_LIPOPROTEIN"/>
    <property type="match status" value="1"/>
</dbReference>
<dbReference type="InterPro" id="IPR007298">
    <property type="entry name" value="Cu-R_lipoprotein_NlpE"/>
</dbReference>
<dbReference type="Proteomes" id="UP001589813">
    <property type="component" value="Unassembled WGS sequence"/>
</dbReference>
<organism evidence="4 5">
    <name type="scientific">Rheinheimera tilapiae</name>
    <dbReference type="NCBI Taxonomy" id="875043"/>
    <lineage>
        <taxon>Bacteria</taxon>
        <taxon>Pseudomonadati</taxon>
        <taxon>Pseudomonadota</taxon>
        <taxon>Gammaproteobacteria</taxon>
        <taxon>Chromatiales</taxon>
        <taxon>Chromatiaceae</taxon>
        <taxon>Rheinheimera</taxon>
    </lineage>
</organism>
<dbReference type="InterPro" id="IPR033450">
    <property type="entry name" value="NlpE_C"/>
</dbReference>
<feature type="domain" description="DUF306" evidence="2">
    <location>
        <begin position="258"/>
        <end position="357"/>
    </location>
</feature>
<dbReference type="Pfam" id="PF03724">
    <property type="entry name" value="META"/>
    <property type="match status" value="1"/>
</dbReference>
<proteinExistence type="predicted"/>
<evidence type="ECO:0000259" key="3">
    <source>
        <dbReference type="Pfam" id="PF17185"/>
    </source>
</evidence>
<dbReference type="InterPro" id="IPR038670">
    <property type="entry name" value="HslJ-like_sf"/>
</dbReference>